<gene>
    <name evidence="6" type="primary">cysC</name>
    <name evidence="9" type="ORF">SAMN06295933_0393</name>
</gene>
<dbReference type="PANTHER" id="PTHR42700:SF1">
    <property type="entry name" value="SULFATE ADENYLYLTRANSFERASE"/>
    <property type="match status" value="1"/>
</dbReference>
<keyword evidence="3 6" id="KW-0808">Transferase</keyword>
<dbReference type="InterPro" id="IPR002891">
    <property type="entry name" value="APS"/>
</dbReference>
<accession>A0A1X7C631</accession>
<comment type="catalytic activity">
    <reaction evidence="1 6 7">
        <text>adenosine 5'-phosphosulfate + ATP = 3'-phosphoadenylyl sulfate + ADP + H(+)</text>
        <dbReference type="Rhea" id="RHEA:24152"/>
        <dbReference type="ChEBI" id="CHEBI:15378"/>
        <dbReference type="ChEBI" id="CHEBI:30616"/>
        <dbReference type="ChEBI" id="CHEBI:58243"/>
        <dbReference type="ChEBI" id="CHEBI:58339"/>
        <dbReference type="ChEBI" id="CHEBI:456216"/>
        <dbReference type="EC" id="2.7.1.25"/>
    </reaction>
</comment>
<dbReference type="GO" id="GO:0019379">
    <property type="term" value="P:sulfate assimilation, phosphoadenylyl sulfate reduction by phosphoadenylyl-sulfate reductase (thioredoxin)"/>
    <property type="evidence" value="ECO:0007669"/>
    <property type="project" value="TreeGrafter"/>
</dbReference>
<feature type="domain" description="APS kinase" evidence="8">
    <location>
        <begin position="2"/>
        <end position="149"/>
    </location>
</feature>
<dbReference type="GO" id="GO:0004781">
    <property type="term" value="F:sulfate adenylyltransferase (ATP) activity"/>
    <property type="evidence" value="ECO:0007669"/>
    <property type="project" value="TreeGrafter"/>
</dbReference>
<feature type="active site" description="Phosphoserine intermediate" evidence="6">
    <location>
        <position position="83"/>
    </location>
</feature>
<dbReference type="InterPro" id="IPR059117">
    <property type="entry name" value="APS_kinase_dom"/>
</dbReference>
<dbReference type="GO" id="GO:0004020">
    <property type="term" value="F:adenylylsulfate kinase activity"/>
    <property type="evidence" value="ECO:0007669"/>
    <property type="project" value="UniProtKB-UniRule"/>
</dbReference>
<organism evidence="9 10">
    <name type="scientific">Desulfovibrio gilichinskyi</name>
    <dbReference type="NCBI Taxonomy" id="1519643"/>
    <lineage>
        <taxon>Bacteria</taxon>
        <taxon>Pseudomonadati</taxon>
        <taxon>Thermodesulfobacteriota</taxon>
        <taxon>Desulfovibrionia</taxon>
        <taxon>Desulfovibrionales</taxon>
        <taxon>Desulfovibrionaceae</taxon>
        <taxon>Desulfovibrio</taxon>
    </lineage>
</organism>
<dbReference type="GO" id="GO:0005524">
    <property type="term" value="F:ATP binding"/>
    <property type="evidence" value="ECO:0007669"/>
    <property type="project" value="UniProtKB-UniRule"/>
</dbReference>
<keyword evidence="6" id="KW-0597">Phosphoprotein</keyword>
<dbReference type="SUPFAM" id="SSF52540">
    <property type="entry name" value="P-loop containing nucleoside triphosphate hydrolases"/>
    <property type="match status" value="1"/>
</dbReference>
<dbReference type="AlphaFoldDB" id="A0A1X7C631"/>
<keyword evidence="6 7" id="KW-0418">Kinase</keyword>
<evidence type="ECO:0000256" key="3">
    <source>
        <dbReference type="ARBA" id="ARBA00022679"/>
    </source>
</evidence>
<dbReference type="NCBIfam" id="NF003013">
    <property type="entry name" value="PRK03846.1"/>
    <property type="match status" value="1"/>
</dbReference>
<evidence type="ECO:0000256" key="2">
    <source>
        <dbReference type="ARBA" id="ARBA00012121"/>
    </source>
</evidence>
<dbReference type="GO" id="GO:0005737">
    <property type="term" value="C:cytoplasm"/>
    <property type="evidence" value="ECO:0007669"/>
    <property type="project" value="TreeGrafter"/>
</dbReference>
<dbReference type="OrthoDB" id="9804504at2"/>
<keyword evidence="4 6" id="KW-0547">Nucleotide-binding</keyword>
<dbReference type="InterPro" id="IPR050512">
    <property type="entry name" value="Sulf_AdTrans/APS_kinase"/>
</dbReference>
<dbReference type="Proteomes" id="UP000192906">
    <property type="component" value="Unassembled WGS sequence"/>
</dbReference>
<evidence type="ECO:0000256" key="7">
    <source>
        <dbReference type="RuleBase" id="RU004347"/>
    </source>
</evidence>
<evidence type="ECO:0000256" key="6">
    <source>
        <dbReference type="HAMAP-Rule" id="MF_00065"/>
    </source>
</evidence>
<dbReference type="RefSeq" id="WP_085097518.1">
    <property type="nucleotide sequence ID" value="NZ_FWZU01000001.1"/>
</dbReference>
<dbReference type="InterPro" id="IPR027417">
    <property type="entry name" value="P-loop_NTPase"/>
</dbReference>
<feature type="binding site" evidence="6">
    <location>
        <begin position="9"/>
        <end position="16"/>
    </location>
    <ligand>
        <name>ATP</name>
        <dbReference type="ChEBI" id="CHEBI:30616"/>
    </ligand>
</feature>
<dbReference type="UniPathway" id="UPA00140">
    <property type="reaction ID" value="UER00205"/>
</dbReference>
<dbReference type="PANTHER" id="PTHR42700">
    <property type="entry name" value="SULFATE ADENYLYLTRANSFERASE"/>
    <property type="match status" value="1"/>
</dbReference>
<dbReference type="STRING" id="1519643.SAMN06295933_0393"/>
<comment type="similarity">
    <text evidence="6 7">Belongs to the APS kinase family.</text>
</comment>
<dbReference type="EMBL" id="FWZU01000001">
    <property type="protein sequence ID" value="SME90650.1"/>
    <property type="molecule type" value="Genomic_DNA"/>
</dbReference>
<dbReference type="Gene3D" id="3.40.50.300">
    <property type="entry name" value="P-loop containing nucleotide triphosphate hydrolases"/>
    <property type="match status" value="1"/>
</dbReference>
<comment type="pathway">
    <text evidence="6 7">Sulfur metabolism; hydrogen sulfide biosynthesis; sulfite from sulfate: step 2/3.</text>
</comment>
<evidence type="ECO:0000313" key="10">
    <source>
        <dbReference type="Proteomes" id="UP000192906"/>
    </source>
</evidence>
<dbReference type="HAMAP" id="MF_00065">
    <property type="entry name" value="Adenylyl_sulf_kinase"/>
    <property type="match status" value="1"/>
</dbReference>
<protein>
    <recommendedName>
        <fullName evidence="2 6">Adenylyl-sulfate kinase</fullName>
        <ecNumber evidence="2 6">2.7.1.25</ecNumber>
    </recommendedName>
    <alternativeName>
        <fullName evidence="6">APS kinase</fullName>
    </alternativeName>
    <alternativeName>
        <fullName evidence="6">ATP adenosine-5'-phosphosulfate 3'-phosphotransferase</fullName>
    </alternativeName>
    <alternativeName>
        <fullName evidence="6">Adenosine-5'-phosphosulfate kinase</fullName>
    </alternativeName>
</protein>
<evidence type="ECO:0000256" key="1">
    <source>
        <dbReference type="ARBA" id="ARBA00001823"/>
    </source>
</evidence>
<dbReference type="GO" id="GO:0010134">
    <property type="term" value="P:sulfate assimilation via adenylyl sulfate reduction"/>
    <property type="evidence" value="ECO:0007669"/>
    <property type="project" value="TreeGrafter"/>
</dbReference>
<dbReference type="GO" id="GO:0070814">
    <property type="term" value="P:hydrogen sulfide biosynthetic process"/>
    <property type="evidence" value="ECO:0007669"/>
    <property type="project" value="UniProtKB-UniRule"/>
</dbReference>
<reference evidence="10" key="1">
    <citation type="submission" date="2017-04" db="EMBL/GenBank/DDBJ databases">
        <authorList>
            <person name="Varghese N."/>
            <person name="Submissions S."/>
        </authorList>
    </citation>
    <scope>NUCLEOTIDE SEQUENCE [LARGE SCALE GENOMIC DNA]</scope>
    <source>
        <strain evidence="10">K3S</strain>
    </source>
</reference>
<proteinExistence type="inferred from homology"/>
<name>A0A1X7C631_9BACT</name>
<keyword evidence="5 6" id="KW-0067">ATP-binding</keyword>
<dbReference type="EC" id="2.7.1.25" evidence="2 6"/>
<evidence type="ECO:0000259" key="8">
    <source>
        <dbReference type="Pfam" id="PF01583"/>
    </source>
</evidence>
<dbReference type="Pfam" id="PF01583">
    <property type="entry name" value="APS_kinase"/>
    <property type="match status" value="1"/>
</dbReference>
<comment type="function">
    <text evidence="6 7">Catalyzes the synthesis of activated sulfate.</text>
</comment>
<sequence length="172" mass="19513">MSFTLWFTGLSGAGKSSISARVYEEMIKCNFAVELLDGDIIRTNFAQDLTFSKEHRDINVKRIGFISKLLNKHGVISIVAMISPYAEVREQNRQTIGNYIEVFVECPLDVLKKRDTKGLYGKAEKGLIKNFTGISDPYELPTQPEVVVRTDHESLEESVAIVMDYLKENNYI</sequence>
<dbReference type="NCBIfam" id="TIGR00455">
    <property type="entry name" value="apsK"/>
    <property type="match status" value="1"/>
</dbReference>
<dbReference type="CDD" id="cd02027">
    <property type="entry name" value="APSK"/>
    <property type="match status" value="1"/>
</dbReference>
<evidence type="ECO:0000256" key="5">
    <source>
        <dbReference type="ARBA" id="ARBA00022840"/>
    </source>
</evidence>
<evidence type="ECO:0000256" key="4">
    <source>
        <dbReference type="ARBA" id="ARBA00022741"/>
    </source>
</evidence>
<evidence type="ECO:0000313" key="9">
    <source>
        <dbReference type="EMBL" id="SME90650.1"/>
    </source>
</evidence>
<keyword evidence="10" id="KW-1185">Reference proteome</keyword>